<evidence type="ECO:0000256" key="6">
    <source>
        <dbReference type="PROSITE-ProRule" id="PRU01373"/>
    </source>
</evidence>
<dbReference type="GO" id="GO:0005576">
    <property type="term" value="C:extracellular region"/>
    <property type="evidence" value="ECO:0007669"/>
    <property type="project" value="TreeGrafter"/>
</dbReference>
<evidence type="ECO:0000256" key="4">
    <source>
        <dbReference type="ARBA" id="ARBA00022984"/>
    </source>
</evidence>
<dbReference type="Proteomes" id="UP000250354">
    <property type="component" value="Chromosome"/>
</dbReference>
<dbReference type="CDD" id="cd16913">
    <property type="entry name" value="YkuD_like"/>
    <property type="match status" value="1"/>
</dbReference>
<keyword evidence="2" id="KW-0808">Transferase</keyword>
<dbReference type="InterPro" id="IPR038063">
    <property type="entry name" value="Transpep_catalytic_dom"/>
</dbReference>
<dbReference type="GO" id="GO:0071555">
    <property type="term" value="P:cell wall organization"/>
    <property type="evidence" value="ECO:0007669"/>
    <property type="project" value="UniProtKB-UniRule"/>
</dbReference>
<feature type="domain" description="L,D-TPase catalytic" evidence="8">
    <location>
        <begin position="340"/>
        <end position="465"/>
    </location>
</feature>
<evidence type="ECO:0000313" key="12">
    <source>
        <dbReference type="Proteomes" id="UP001069047"/>
    </source>
</evidence>
<dbReference type="SUPFAM" id="SSF141523">
    <property type="entry name" value="L,D-transpeptidase catalytic domain-like"/>
    <property type="match status" value="1"/>
</dbReference>
<dbReference type="PANTHER" id="PTHR30582">
    <property type="entry name" value="L,D-TRANSPEPTIDASE"/>
    <property type="match status" value="1"/>
</dbReference>
<keyword evidence="7" id="KW-0812">Transmembrane</keyword>
<keyword evidence="7" id="KW-1133">Transmembrane helix</keyword>
<keyword evidence="4 6" id="KW-0573">Peptidoglycan synthesis</keyword>
<sequence length="471" mass="52405">MASKHNGKKGFLIALVTVISVLALVYLGGSYYYQGHFLPETVMAATDISHQSPEEAESRLKDKLSNLGVKVTEKDQVIKEVKPQDLGIQFNISSSLEQVLAQQNAWTWPLAWFNQDHGVLAVEESKDNEAALKGLVNDLAINNAERQAPTNAQVVVDQANNQLSIKKESNGNQVSKEKLGQLIQTAIDQGQDQVKLEDAYLEPQVKSDDPEIQKQMEQFNKISSMKLALNIEDKDYPIDPATIQSWLIVQADSSLDVNRSKISDYLQELNQKVSGLLNPHEFKSTMSGTVTIFPGIYGWYIDRDRAVEEVAQAVLAGEDKSFEPSIAGQGYKVDNFFGDTYIEVDIPNQKLFLYENGQLSLETDVITGQDKSPTIPGANEIWNMESPSILRANSPITGIPYEQPVDYWMAFDYHAEGIHDAKWQPAFGGQLYRNMAGSYGCVNTSINVMPTIFAKSYVGMPVVIFNEESLH</sequence>
<dbReference type="PROSITE" id="PS52029">
    <property type="entry name" value="LD_TPASE"/>
    <property type="match status" value="1"/>
</dbReference>
<accession>A0A1E9PQ88</accession>
<gene>
    <name evidence="10" type="ORF">DBT44_0007980</name>
    <name evidence="9" type="ORF">ODY61_08445</name>
</gene>
<dbReference type="InterPro" id="IPR005490">
    <property type="entry name" value="LD_TPept_cat_dom"/>
</dbReference>
<dbReference type="InterPro" id="IPR038054">
    <property type="entry name" value="LD_TPept-like_central_sf"/>
</dbReference>
<dbReference type="GeneID" id="86858932"/>
<organism evidence="9 12">
    <name type="scientific">Aerococcus mictus</name>
    <dbReference type="NCBI Taxonomy" id="2976810"/>
    <lineage>
        <taxon>Bacteria</taxon>
        <taxon>Bacillati</taxon>
        <taxon>Bacillota</taxon>
        <taxon>Bacilli</taxon>
        <taxon>Lactobacillales</taxon>
        <taxon>Aerococcaceae</taxon>
        <taxon>Aerococcus</taxon>
    </lineage>
</organism>
<dbReference type="GO" id="GO:0071972">
    <property type="term" value="F:peptidoglycan L,D-transpeptidase activity"/>
    <property type="evidence" value="ECO:0007669"/>
    <property type="project" value="TreeGrafter"/>
</dbReference>
<name>A0A1E9PQ88_9LACT</name>
<keyword evidence="7" id="KW-0472">Membrane</keyword>
<dbReference type="SUPFAM" id="SSF143985">
    <property type="entry name" value="L,D-transpeptidase pre-catalytic domain-like"/>
    <property type="match status" value="1"/>
</dbReference>
<keyword evidence="3 6" id="KW-0133">Cell shape</keyword>
<dbReference type="Gene3D" id="2.40.440.10">
    <property type="entry name" value="L,D-transpeptidase catalytic domain-like"/>
    <property type="match status" value="1"/>
</dbReference>
<dbReference type="RefSeq" id="WP_070558378.1">
    <property type="nucleotide sequence ID" value="NZ_CAJHLG010000006.1"/>
</dbReference>
<dbReference type="EMBL" id="JAOTMY010000005">
    <property type="protein sequence ID" value="MCY3088137.1"/>
    <property type="molecule type" value="Genomic_DNA"/>
</dbReference>
<dbReference type="Pfam" id="PF12229">
    <property type="entry name" value="PG_binding_4"/>
    <property type="match status" value="1"/>
</dbReference>
<dbReference type="PANTHER" id="PTHR30582:SF33">
    <property type="entry name" value="EXPORTED PROTEIN"/>
    <property type="match status" value="1"/>
</dbReference>
<feature type="transmembrane region" description="Helical" evidence="7">
    <location>
        <begin position="12"/>
        <end position="33"/>
    </location>
</feature>
<dbReference type="InterPro" id="IPR022029">
    <property type="entry name" value="YoaR-like_PG-bd"/>
</dbReference>
<reference evidence="10" key="3">
    <citation type="submission" date="2024-02" db="EMBL/GenBank/DDBJ databases">
        <authorList>
            <person name="Choi B."/>
        </authorList>
    </citation>
    <scope>NUCLEOTIDE SEQUENCE</scope>
    <source>
        <strain evidence="10">UMB1016</strain>
    </source>
</reference>
<feature type="active site" description="Nucleophile" evidence="6">
    <location>
        <position position="441"/>
    </location>
</feature>
<evidence type="ECO:0000256" key="1">
    <source>
        <dbReference type="ARBA" id="ARBA00004752"/>
    </source>
</evidence>
<feature type="active site" description="Proton donor/acceptor" evidence="6">
    <location>
        <position position="419"/>
    </location>
</feature>
<evidence type="ECO:0000259" key="8">
    <source>
        <dbReference type="PROSITE" id="PS52029"/>
    </source>
</evidence>
<evidence type="ECO:0000256" key="5">
    <source>
        <dbReference type="ARBA" id="ARBA00023316"/>
    </source>
</evidence>
<evidence type="ECO:0000313" key="10">
    <source>
        <dbReference type="EMBL" id="WWC54324.1"/>
    </source>
</evidence>
<evidence type="ECO:0000256" key="2">
    <source>
        <dbReference type="ARBA" id="ARBA00022679"/>
    </source>
</evidence>
<reference evidence="9" key="2">
    <citation type="submission" date="2022-09" db="EMBL/GenBank/DDBJ databases">
        <title>Aerococcus urinae taxonomy study.</title>
        <authorList>
            <person name="Christensen J."/>
            <person name="Senneby E."/>
        </authorList>
    </citation>
    <scope>NUCLEOTIDE SEQUENCE</scope>
    <source>
        <strain evidence="9">LUND-41-B12</strain>
    </source>
</reference>
<evidence type="ECO:0000313" key="11">
    <source>
        <dbReference type="Proteomes" id="UP000250354"/>
    </source>
</evidence>
<dbReference type="InterPro" id="IPR050979">
    <property type="entry name" value="LD-transpeptidase"/>
</dbReference>
<dbReference type="GO" id="GO:0018104">
    <property type="term" value="P:peptidoglycan-protein cross-linking"/>
    <property type="evidence" value="ECO:0007669"/>
    <property type="project" value="TreeGrafter"/>
</dbReference>
<dbReference type="Pfam" id="PF03734">
    <property type="entry name" value="YkuD"/>
    <property type="match status" value="1"/>
</dbReference>
<protein>
    <submittedName>
        <fullName evidence="9">Peptidoglycan binding domain-containing protein</fullName>
    </submittedName>
</protein>
<accession>A0A9Q4H4S6</accession>
<dbReference type="AlphaFoldDB" id="A0A1E9PQ88"/>
<reference evidence="10 11" key="1">
    <citation type="journal article" date="2020" name="J. Bacteriol.">
        <title>Aerococcus urinae Isolated from Women with Lower Urinary Tract Symptoms: In Vitro Aggregation and Genome Analysis.</title>
        <authorList>
            <person name="Hilt E.E."/>
            <person name="Putonti C."/>
            <person name="Thomas-White K."/>
            <person name="Lewis A.L."/>
            <person name="Visick K.L."/>
            <person name="Gilbert N.M."/>
            <person name="Wolfe A.J."/>
        </authorList>
    </citation>
    <scope>NUCLEOTIDE SEQUENCE [LARGE SCALE GENOMIC DNA]</scope>
    <source>
        <strain evidence="10 11">UMB1016</strain>
    </source>
</reference>
<dbReference type="GO" id="GO:0016740">
    <property type="term" value="F:transferase activity"/>
    <property type="evidence" value="ECO:0007669"/>
    <property type="project" value="UniProtKB-KW"/>
</dbReference>
<keyword evidence="11" id="KW-1185">Reference proteome</keyword>
<dbReference type="EMBL" id="CP145132">
    <property type="protein sequence ID" value="WWC54324.1"/>
    <property type="molecule type" value="Genomic_DNA"/>
</dbReference>
<dbReference type="Gene3D" id="3.10.20.800">
    <property type="match status" value="1"/>
</dbReference>
<evidence type="ECO:0000256" key="7">
    <source>
        <dbReference type="SAM" id="Phobius"/>
    </source>
</evidence>
<evidence type="ECO:0000313" key="9">
    <source>
        <dbReference type="EMBL" id="MCY3088137.1"/>
    </source>
</evidence>
<evidence type="ECO:0000256" key="3">
    <source>
        <dbReference type="ARBA" id="ARBA00022960"/>
    </source>
</evidence>
<keyword evidence="5 6" id="KW-0961">Cell wall biogenesis/degradation</keyword>
<dbReference type="GO" id="GO:0008360">
    <property type="term" value="P:regulation of cell shape"/>
    <property type="evidence" value="ECO:0007669"/>
    <property type="project" value="UniProtKB-UniRule"/>
</dbReference>
<proteinExistence type="predicted"/>
<comment type="pathway">
    <text evidence="1 6">Cell wall biogenesis; peptidoglycan biosynthesis.</text>
</comment>
<dbReference type="Proteomes" id="UP001069047">
    <property type="component" value="Unassembled WGS sequence"/>
</dbReference>